<sequence length="104" mass="10935">MLVPVAGGDLFVEVHDGDTAPVLAIHGVSGSRKLWNWVAAHNFRLVAPDLRGRAYTVEQAAGFRAALPVLRKPVLINEVDHGGTVMTRAGAAEVAEVLAEAAKA</sequence>
<evidence type="ECO:0000313" key="1">
    <source>
        <dbReference type="EMBL" id="GGN16461.1"/>
    </source>
</evidence>
<reference evidence="2" key="1">
    <citation type="journal article" date="2019" name="Int. J. Syst. Evol. Microbiol.">
        <title>The Global Catalogue of Microorganisms (GCM) 10K type strain sequencing project: providing services to taxonomists for standard genome sequencing and annotation.</title>
        <authorList>
            <consortium name="The Broad Institute Genomics Platform"/>
            <consortium name="The Broad Institute Genome Sequencing Center for Infectious Disease"/>
            <person name="Wu L."/>
            <person name="Ma J."/>
        </authorList>
    </citation>
    <scope>NUCLEOTIDE SEQUENCE [LARGE SCALE GENOMIC DNA]</scope>
    <source>
        <strain evidence="2">CGMCC 4.7319</strain>
    </source>
</reference>
<protein>
    <recommendedName>
        <fullName evidence="3">Alpha/beta hydrolase family protein</fullName>
    </recommendedName>
</protein>
<keyword evidence="2" id="KW-1185">Reference proteome</keyword>
<dbReference type="Proteomes" id="UP000597656">
    <property type="component" value="Unassembled WGS sequence"/>
</dbReference>
<dbReference type="EMBL" id="BMNC01000013">
    <property type="protein sequence ID" value="GGN16461.1"/>
    <property type="molecule type" value="Genomic_DNA"/>
</dbReference>
<organism evidence="1 2">
    <name type="scientific">Lentzea pudingi</name>
    <dbReference type="NCBI Taxonomy" id="1789439"/>
    <lineage>
        <taxon>Bacteria</taxon>
        <taxon>Bacillati</taxon>
        <taxon>Actinomycetota</taxon>
        <taxon>Actinomycetes</taxon>
        <taxon>Pseudonocardiales</taxon>
        <taxon>Pseudonocardiaceae</taxon>
        <taxon>Lentzea</taxon>
    </lineage>
</organism>
<dbReference type="SUPFAM" id="SSF53474">
    <property type="entry name" value="alpha/beta-Hydrolases"/>
    <property type="match status" value="1"/>
</dbReference>
<evidence type="ECO:0000313" key="2">
    <source>
        <dbReference type="Proteomes" id="UP000597656"/>
    </source>
</evidence>
<gene>
    <name evidence="1" type="ORF">GCM10011609_66620</name>
</gene>
<dbReference type="InterPro" id="IPR029058">
    <property type="entry name" value="AB_hydrolase_fold"/>
</dbReference>
<accession>A0ABQ2IKX5</accession>
<name>A0ABQ2IKX5_9PSEU</name>
<dbReference type="RefSeq" id="WP_189158843.1">
    <property type="nucleotide sequence ID" value="NZ_BMNC01000013.1"/>
</dbReference>
<proteinExistence type="predicted"/>
<comment type="caution">
    <text evidence="1">The sequence shown here is derived from an EMBL/GenBank/DDBJ whole genome shotgun (WGS) entry which is preliminary data.</text>
</comment>
<evidence type="ECO:0008006" key="3">
    <source>
        <dbReference type="Google" id="ProtNLM"/>
    </source>
</evidence>
<dbReference type="Gene3D" id="3.40.50.1820">
    <property type="entry name" value="alpha/beta hydrolase"/>
    <property type="match status" value="1"/>
</dbReference>